<sequence length="264" mass="29514">MESGSFFRILAAGAACLSLAACDVAEEDRPVTARDFPRPYRPVSDTGSNAFSTEQIRDDRQEAQTVMDQADITRGMTVADIGAGEGYYTVRLAARVGPDGRVLAQDIDADALRRLGSRVERERLDNVSIALGEPDDPKLPDDSFDRIFMVHMYHEISEPYALLWRMRPSLREGGQVIVVDTDRPADQHGINPQLLFCEFERVGYRLVQYVRKPQIAGYYAQFEVVGERPDPRDIEPCLQPGDTNTEFSLTDEDTSGDNDEFQGS</sequence>
<dbReference type="RefSeq" id="WP_346033213.1">
    <property type="nucleotide sequence ID" value="NZ_BAABHV010000017.1"/>
</dbReference>
<comment type="caution">
    <text evidence="3">The sequence shown here is derived from an EMBL/GenBank/DDBJ whole genome shotgun (WGS) entry which is preliminary data.</text>
</comment>
<dbReference type="CDD" id="cd02440">
    <property type="entry name" value="AdoMet_MTases"/>
    <property type="match status" value="1"/>
</dbReference>
<accession>A0ABP9KIA1</accession>
<feature type="region of interest" description="Disordered" evidence="1">
    <location>
        <begin position="230"/>
        <end position="264"/>
    </location>
</feature>
<dbReference type="Pfam" id="PF13847">
    <property type="entry name" value="Methyltransf_31"/>
    <property type="match status" value="1"/>
</dbReference>
<keyword evidence="4" id="KW-1185">Reference proteome</keyword>
<dbReference type="GO" id="GO:0008168">
    <property type="term" value="F:methyltransferase activity"/>
    <property type="evidence" value="ECO:0007669"/>
    <property type="project" value="UniProtKB-KW"/>
</dbReference>
<dbReference type="InterPro" id="IPR029063">
    <property type="entry name" value="SAM-dependent_MTases_sf"/>
</dbReference>
<keyword evidence="3" id="KW-0808">Transferase</keyword>
<evidence type="ECO:0000256" key="1">
    <source>
        <dbReference type="SAM" id="MobiDB-lite"/>
    </source>
</evidence>
<organism evidence="3 4">
    <name type="scientific">Erythrobacter westpacificensis</name>
    <dbReference type="NCBI Taxonomy" id="1055231"/>
    <lineage>
        <taxon>Bacteria</taxon>
        <taxon>Pseudomonadati</taxon>
        <taxon>Pseudomonadota</taxon>
        <taxon>Alphaproteobacteria</taxon>
        <taxon>Sphingomonadales</taxon>
        <taxon>Erythrobacteraceae</taxon>
        <taxon>Erythrobacter/Porphyrobacter group</taxon>
        <taxon>Erythrobacter</taxon>
    </lineage>
</organism>
<protein>
    <submittedName>
        <fullName evidence="3">Methyltransferase domain-containing protein</fullName>
    </submittedName>
</protein>
<dbReference type="SUPFAM" id="SSF53335">
    <property type="entry name" value="S-adenosyl-L-methionine-dependent methyltransferases"/>
    <property type="match status" value="1"/>
</dbReference>
<dbReference type="Gene3D" id="3.40.50.150">
    <property type="entry name" value="Vaccinia Virus protein VP39"/>
    <property type="match status" value="1"/>
</dbReference>
<feature type="domain" description="Methyltransferase" evidence="2">
    <location>
        <begin position="73"/>
        <end position="182"/>
    </location>
</feature>
<proteinExistence type="predicted"/>
<reference evidence="4" key="1">
    <citation type="journal article" date="2019" name="Int. J. Syst. Evol. Microbiol.">
        <title>The Global Catalogue of Microorganisms (GCM) 10K type strain sequencing project: providing services to taxonomists for standard genome sequencing and annotation.</title>
        <authorList>
            <consortium name="The Broad Institute Genomics Platform"/>
            <consortium name="The Broad Institute Genome Sequencing Center for Infectious Disease"/>
            <person name="Wu L."/>
            <person name="Ma J."/>
        </authorList>
    </citation>
    <scope>NUCLEOTIDE SEQUENCE [LARGE SCALE GENOMIC DNA]</scope>
    <source>
        <strain evidence="4">JCM 18014</strain>
    </source>
</reference>
<keyword evidence="3" id="KW-0489">Methyltransferase</keyword>
<name>A0ABP9KIA1_9SPHN</name>
<dbReference type="InterPro" id="IPR025714">
    <property type="entry name" value="Methyltranfer_dom"/>
</dbReference>
<evidence type="ECO:0000259" key="2">
    <source>
        <dbReference type="Pfam" id="PF13847"/>
    </source>
</evidence>
<dbReference type="Proteomes" id="UP001500518">
    <property type="component" value="Unassembled WGS sequence"/>
</dbReference>
<evidence type="ECO:0000313" key="3">
    <source>
        <dbReference type="EMBL" id="GAA5057492.1"/>
    </source>
</evidence>
<gene>
    <name evidence="3" type="ORF">GCM10023208_23040</name>
</gene>
<dbReference type="GO" id="GO:0032259">
    <property type="term" value="P:methylation"/>
    <property type="evidence" value="ECO:0007669"/>
    <property type="project" value="UniProtKB-KW"/>
</dbReference>
<dbReference type="PANTHER" id="PTHR43861">
    <property type="entry name" value="TRANS-ACONITATE 2-METHYLTRANSFERASE-RELATED"/>
    <property type="match status" value="1"/>
</dbReference>
<feature type="compositionally biased region" description="Acidic residues" evidence="1">
    <location>
        <begin position="249"/>
        <end position="264"/>
    </location>
</feature>
<dbReference type="EMBL" id="BAABHV010000017">
    <property type="protein sequence ID" value="GAA5057492.1"/>
    <property type="molecule type" value="Genomic_DNA"/>
</dbReference>
<evidence type="ECO:0000313" key="4">
    <source>
        <dbReference type="Proteomes" id="UP001500518"/>
    </source>
</evidence>